<feature type="compositionally biased region" description="Low complexity" evidence="6">
    <location>
        <begin position="1395"/>
        <end position="1409"/>
    </location>
</feature>
<evidence type="ECO:0000313" key="10">
    <source>
        <dbReference type="Proteomes" id="UP000777482"/>
    </source>
</evidence>
<keyword evidence="4 7" id="KW-1133">Transmembrane helix</keyword>
<comment type="caution">
    <text evidence="9">The sequence shown here is derived from an EMBL/GenBank/DDBJ whole genome shotgun (WGS) entry which is preliminary data.</text>
</comment>
<comment type="subcellular location">
    <subcellularLocation>
        <location evidence="1">Membrane</location>
        <topology evidence="1">Multi-pass membrane protein</topology>
    </subcellularLocation>
</comment>
<feature type="region of interest" description="Disordered" evidence="6">
    <location>
        <begin position="538"/>
        <end position="620"/>
    </location>
</feature>
<dbReference type="GO" id="GO:0008324">
    <property type="term" value="F:monoatomic cation transmembrane transporter activity"/>
    <property type="evidence" value="ECO:0007669"/>
    <property type="project" value="InterPro"/>
</dbReference>
<feature type="compositionally biased region" description="Low complexity" evidence="6">
    <location>
        <begin position="1255"/>
        <end position="1270"/>
    </location>
</feature>
<dbReference type="OrthoDB" id="78296at2759"/>
<feature type="compositionally biased region" description="Polar residues" evidence="6">
    <location>
        <begin position="11"/>
        <end position="35"/>
    </location>
</feature>
<feature type="region of interest" description="Disordered" evidence="6">
    <location>
        <begin position="1"/>
        <end position="36"/>
    </location>
</feature>
<feature type="compositionally biased region" description="Basic and acidic residues" evidence="6">
    <location>
        <begin position="81"/>
        <end position="90"/>
    </location>
</feature>
<dbReference type="FunFam" id="1.20.1510.10:FF:000005">
    <property type="entry name" value="Putative Cation diffusion facilitator 1"/>
    <property type="match status" value="1"/>
</dbReference>
<evidence type="ECO:0000259" key="8">
    <source>
        <dbReference type="Pfam" id="PF01545"/>
    </source>
</evidence>
<dbReference type="Pfam" id="PF01545">
    <property type="entry name" value="Cation_efflux"/>
    <property type="match status" value="1"/>
</dbReference>
<feature type="domain" description="Cation efflux protein transmembrane" evidence="8">
    <location>
        <begin position="235"/>
        <end position="425"/>
    </location>
</feature>
<feature type="compositionally biased region" description="Polar residues" evidence="6">
    <location>
        <begin position="1578"/>
        <end position="1601"/>
    </location>
</feature>
<dbReference type="Proteomes" id="UP000777482">
    <property type="component" value="Unassembled WGS sequence"/>
</dbReference>
<gene>
    <name evidence="9" type="ORF">C6P46_005772</name>
</gene>
<evidence type="ECO:0000313" key="9">
    <source>
        <dbReference type="EMBL" id="KAG0658409.1"/>
    </source>
</evidence>
<dbReference type="GO" id="GO:0030003">
    <property type="term" value="P:intracellular monoatomic cation homeostasis"/>
    <property type="evidence" value="ECO:0007669"/>
    <property type="project" value="UniProtKB-ARBA"/>
</dbReference>
<keyword evidence="3 7" id="KW-0812">Transmembrane</keyword>
<dbReference type="Gene3D" id="3.30.70.1350">
    <property type="entry name" value="Cation efflux protein, cytoplasmic domain"/>
    <property type="match status" value="1"/>
</dbReference>
<feature type="region of interest" description="Disordered" evidence="6">
    <location>
        <begin position="1136"/>
        <end position="1601"/>
    </location>
</feature>
<dbReference type="PANTHER" id="PTHR43840">
    <property type="entry name" value="MITOCHONDRIAL METAL TRANSPORTER 1-RELATED"/>
    <property type="match status" value="1"/>
</dbReference>
<dbReference type="GO" id="GO:0016020">
    <property type="term" value="C:membrane"/>
    <property type="evidence" value="ECO:0007669"/>
    <property type="project" value="UniProtKB-SubCell"/>
</dbReference>
<dbReference type="PANTHER" id="PTHR43840:SF4">
    <property type="entry name" value="CDF DIVALENT METAL CATION TRANSPORTER (EUROFUNG)"/>
    <property type="match status" value="1"/>
</dbReference>
<proteinExistence type="predicted"/>
<feature type="compositionally biased region" description="Low complexity" evidence="6">
    <location>
        <begin position="1222"/>
        <end position="1232"/>
    </location>
</feature>
<sequence>MAPKHAIFTVHSGSDADSNPASRSNSTDRNSQSPQRRPILLHHASSHGSGRHFLHTDPDAFETPVHHLVAVDEEAALEADGTAHSERDSLLGRGRQPNRDVDTPTKRRLTWSSGYGTTVHNGGAGGGHVANHEAGAAIKRQESILRVAGLIDDRSGEYEQYRKSGKELAKMSNKLRKFYEKQNETLDAFIEVDEILENARAKALTGELIPSVSAKHADSAEEARATIRWAINLNTIVNILLLGAKIAIVLVSPSMSLIASTVDSAMDFLSTLIVLGTSRYIEHRDWKSNYIYPTGKQRMEPLGVLVFSVFMISSFLQVLIESIGRILDPAHEAPHIPYIVLAVMGTTIVVKAAVWLSCRAIKSASVEALQQDAENDIVFNFFSILFPYAGQLLAFRYLDPIGGALLSLYIIVEWVSTLLDNVRKLTGRRAPPHEHQRIAYLLTRFSPLVTAIQHLSLYHAGEGLVCEVDIVLPPDTSLPVAHNLGEAAQYAIEQLSGIERAFVERTQRDKLATATTRRVPPAQLALDLDNKPARAVEAPEYSPLEAPRLPFSSRGYGRASPTSSARTSSSSLSSLASSSGSRRYSAGRSDLTAQQSQQQQQRVGLGYHSPGASPSDSVQSLPRVDEDMAGFNTYDDHDGAAQEELLDESERPSHHPKQNGNLDPYAWERPLDAVNRHSRQLDVAPAPQNVRDSRRLSRLPPGLTMVDPFGFNVAAETSPYDLALTASQAPATTALSTSAPTTSRTSFLGVPGVSAAPVASSPGYRASFMGAPPGAAENGSTAFAQPWTKQRASSHGELGTNAHGQPRAQIRNSLLSPHAAMRATSPKPGAGPSKLSGEVDLANPALPSSKRQSVAPPIPTDADYLNSRLYQRTLKAQKALEKERAKAAAKGKTSRYDTSNLASKSTSSLTSTLGGLGMRKRSGESLRPASIMSVAGVSGSSSIRRSGRKSFGWFRSSSEAALPLSASTGSAAAANGEAPTLSTMPTSLSLPKMPAHPSRTHSNGTSSSHGAPSLLPTMPPSPNLPSEATLRSMGLSDDQIEAAAQAQGSATSVRPRLDSRQSSGGDRRASSRPPMSRESSAAHNAPPTRAAVQHQTGTQQLAPPIPAALAPPLLAVPTPPFANDLSRSTPRNALAPLAENALEVHKTRSPSPVMMPREEPPHGPVRASSLSLKPTPANVPLPGSAPSSRPSTRPPTATESVPGQQFPPSVPTGARPSEAVRQTPPMQQQQPSAPAPTLPPSATQSQKPEYHRMASSSSSGGSRTPSRTESLAVPGQAQAQGNRPAEVKRRKSGFGALFGFGGGDKSAAKPRNASGGPSASLNQSGRSHATIAERAEEKHDERPRQTLKRVDERQREPQAAAQKLSRERASSSANDANGGLFGRGKSSRPEANGRAASSSSHKSAASPPAKARKEEVPFYHPSQMLHAAEPEPQPEKARGAGPPPPGIRPINPSPMPSPRPGNGMRSFSGNGPPPQERSSGGSSSTAHESLNSSTSTFPPNKQGMHGRRSEHPHPQRPQQQQQQQQKKGAFSSLLSSYGSVRSRTRSSPTVPTTAKFGSGDGNRGAPSPSRQQQQQQQNGLSSNGSRNPSRQQQNGPPANLA</sequence>
<dbReference type="EMBL" id="PUHQ01000066">
    <property type="protein sequence ID" value="KAG0658409.1"/>
    <property type="molecule type" value="Genomic_DNA"/>
</dbReference>
<keyword evidence="5 7" id="KW-0472">Membrane</keyword>
<feature type="compositionally biased region" description="Basic and acidic residues" evidence="6">
    <location>
        <begin position="1055"/>
        <end position="1069"/>
    </location>
</feature>
<evidence type="ECO:0000256" key="4">
    <source>
        <dbReference type="ARBA" id="ARBA00022989"/>
    </source>
</evidence>
<feature type="region of interest" description="Disordered" evidence="6">
    <location>
        <begin position="77"/>
        <end position="114"/>
    </location>
</feature>
<evidence type="ECO:0000256" key="6">
    <source>
        <dbReference type="SAM" id="MobiDB-lite"/>
    </source>
</evidence>
<dbReference type="InterPro" id="IPR027469">
    <property type="entry name" value="Cation_efflux_TMD_sf"/>
</dbReference>
<dbReference type="InterPro" id="IPR002524">
    <property type="entry name" value="Cation_efflux"/>
</dbReference>
<feature type="region of interest" description="Disordered" evidence="6">
    <location>
        <begin position="821"/>
        <end position="860"/>
    </location>
</feature>
<feature type="compositionally biased region" description="Polar residues" evidence="6">
    <location>
        <begin position="1485"/>
        <end position="1499"/>
    </location>
</feature>
<keyword evidence="2" id="KW-0813">Transport</keyword>
<evidence type="ECO:0000256" key="3">
    <source>
        <dbReference type="ARBA" id="ARBA00022692"/>
    </source>
</evidence>
<dbReference type="GO" id="GO:0098771">
    <property type="term" value="P:inorganic ion homeostasis"/>
    <property type="evidence" value="ECO:0007669"/>
    <property type="project" value="UniProtKB-ARBA"/>
</dbReference>
<feature type="transmembrane region" description="Helical" evidence="7">
    <location>
        <begin position="377"/>
        <end position="395"/>
    </location>
</feature>
<evidence type="ECO:0000256" key="5">
    <source>
        <dbReference type="ARBA" id="ARBA00023136"/>
    </source>
</evidence>
<dbReference type="SUPFAM" id="SSF160240">
    <property type="entry name" value="Cation efflux protein cytoplasmic domain-like"/>
    <property type="match status" value="1"/>
</dbReference>
<keyword evidence="10" id="KW-1185">Reference proteome</keyword>
<dbReference type="Gene3D" id="1.20.1510.10">
    <property type="entry name" value="Cation efflux protein transmembrane domain"/>
    <property type="match status" value="1"/>
</dbReference>
<name>A0A9P6VY37_RHOMI</name>
<feature type="transmembrane region" description="Helical" evidence="7">
    <location>
        <begin position="257"/>
        <end position="281"/>
    </location>
</feature>
<dbReference type="InterPro" id="IPR050291">
    <property type="entry name" value="CDF_Transporter"/>
</dbReference>
<feature type="transmembrane region" description="Helical" evidence="7">
    <location>
        <begin position="336"/>
        <end position="356"/>
    </location>
</feature>
<protein>
    <recommendedName>
        <fullName evidence="8">Cation efflux protein transmembrane domain-containing protein</fullName>
    </recommendedName>
</protein>
<feature type="compositionally biased region" description="Polar residues" evidence="6">
    <location>
        <begin position="1315"/>
        <end position="1327"/>
    </location>
</feature>
<reference evidence="9 10" key="1">
    <citation type="submission" date="2020-11" db="EMBL/GenBank/DDBJ databases">
        <title>Kefir isolates.</title>
        <authorList>
            <person name="Marcisauskas S."/>
            <person name="Kim Y."/>
            <person name="Blasche S."/>
        </authorList>
    </citation>
    <scope>NUCLEOTIDE SEQUENCE [LARGE SCALE GENOMIC DNA]</scope>
    <source>
        <strain evidence="9 10">KR</strain>
    </source>
</reference>
<evidence type="ECO:0000256" key="7">
    <source>
        <dbReference type="SAM" id="Phobius"/>
    </source>
</evidence>
<dbReference type="InterPro" id="IPR058533">
    <property type="entry name" value="Cation_efflux_TM"/>
</dbReference>
<feature type="compositionally biased region" description="Low complexity" evidence="6">
    <location>
        <begin position="1518"/>
        <end position="1553"/>
    </location>
</feature>
<feature type="compositionally biased region" description="Low complexity" evidence="6">
    <location>
        <begin position="1184"/>
        <end position="1198"/>
    </location>
</feature>
<feature type="region of interest" description="Disordered" evidence="6">
    <location>
        <begin position="642"/>
        <end position="665"/>
    </location>
</feature>
<feature type="transmembrane region" description="Helical" evidence="7">
    <location>
        <begin position="229"/>
        <end position="251"/>
    </location>
</feature>
<accession>A0A9P6VY37</accession>
<dbReference type="NCBIfam" id="TIGR01297">
    <property type="entry name" value="CDF"/>
    <property type="match status" value="1"/>
</dbReference>
<feature type="compositionally biased region" description="Low complexity" evidence="6">
    <location>
        <begin position="558"/>
        <end position="601"/>
    </location>
</feature>
<feature type="compositionally biased region" description="Basic and acidic residues" evidence="6">
    <location>
        <begin position="1331"/>
        <end position="1356"/>
    </location>
</feature>
<feature type="compositionally biased region" description="Polar residues" evidence="6">
    <location>
        <begin position="1000"/>
        <end position="1010"/>
    </location>
</feature>
<feature type="region of interest" description="Disordered" evidence="6">
    <location>
        <begin position="1041"/>
        <end position="1104"/>
    </location>
</feature>
<feature type="compositionally biased region" description="Pro residues" evidence="6">
    <location>
        <begin position="1441"/>
        <end position="1459"/>
    </location>
</feature>
<dbReference type="SUPFAM" id="SSF161111">
    <property type="entry name" value="Cation efflux protein transmembrane domain-like"/>
    <property type="match status" value="1"/>
</dbReference>
<dbReference type="InterPro" id="IPR036837">
    <property type="entry name" value="Cation_efflux_CTD_sf"/>
</dbReference>
<organism evidence="9 10">
    <name type="scientific">Rhodotorula mucilaginosa</name>
    <name type="common">Yeast</name>
    <name type="synonym">Rhodotorula rubra</name>
    <dbReference type="NCBI Taxonomy" id="5537"/>
    <lineage>
        <taxon>Eukaryota</taxon>
        <taxon>Fungi</taxon>
        <taxon>Dikarya</taxon>
        <taxon>Basidiomycota</taxon>
        <taxon>Pucciniomycotina</taxon>
        <taxon>Microbotryomycetes</taxon>
        <taxon>Sporidiobolales</taxon>
        <taxon>Sporidiobolaceae</taxon>
        <taxon>Rhodotorula</taxon>
    </lineage>
</organism>
<feature type="region of interest" description="Disordered" evidence="6">
    <location>
        <begin position="973"/>
        <end position="1029"/>
    </location>
</feature>
<evidence type="ECO:0000256" key="1">
    <source>
        <dbReference type="ARBA" id="ARBA00004141"/>
    </source>
</evidence>
<evidence type="ECO:0000256" key="2">
    <source>
        <dbReference type="ARBA" id="ARBA00022448"/>
    </source>
</evidence>
<feature type="transmembrane region" description="Helical" evidence="7">
    <location>
        <begin position="302"/>
        <end position="324"/>
    </location>
</feature>
<feature type="region of interest" description="Disordered" evidence="6">
    <location>
        <begin position="881"/>
        <end position="924"/>
    </location>
</feature>